<evidence type="ECO:0000313" key="3">
    <source>
        <dbReference type="EMBL" id="MFC6387717.1"/>
    </source>
</evidence>
<keyword evidence="3" id="KW-0540">Nuclease</keyword>
<keyword evidence="3" id="KW-0255">Endonuclease</keyword>
<reference evidence="4" key="1">
    <citation type="journal article" date="2019" name="Int. J. Syst. Evol. Microbiol.">
        <title>The Global Catalogue of Microorganisms (GCM) 10K type strain sequencing project: providing services to taxonomists for standard genome sequencing and annotation.</title>
        <authorList>
            <consortium name="The Broad Institute Genomics Platform"/>
            <consortium name="The Broad Institute Genome Sequencing Center for Infectious Disease"/>
            <person name="Wu L."/>
            <person name="Ma J."/>
        </authorList>
    </citation>
    <scope>NUCLEOTIDE SEQUENCE [LARGE SCALE GENOMIC DNA]</scope>
    <source>
        <strain evidence="4">CCUG 42001</strain>
    </source>
</reference>
<dbReference type="InterPro" id="IPR007560">
    <property type="entry name" value="Restrct_endonuc_IV_Mrr"/>
</dbReference>
<dbReference type="SUPFAM" id="SSF52980">
    <property type="entry name" value="Restriction endonuclease-like"/>
    <property type="match status" value="1"/>
</dbReference>
<dbReference type="GO" id="GO:0004519">
    <property type="term" value="F:endonuclease activity"/>
    <property type="evidence" value="ECO:0007669"/>
    <property type="project" value="UniProtKB-KW"/>
</dbReference>
<feature type="transmembrane region" description="Helical" evidence="1">
    <location>
        <begin position="12"/>
        <end position="36"/>
    </location>
</feature>
<feature type="domain" description="Restriction endonuclease type IV Mrr" evidence="2">
    <location>
        <begin position="89"/>
        <end position="198"/>
    </location>
</feature>
<dbReference type="InterPro" id="IPR052906">
    <property type="entry name" value="Type_IV_Methyl-Rstrct_Enzyme"/>
</dbReference>
<evidence type="ECO:0000313" key="4">
    <source>
        <dbReference type="Proteomes" id="UP001596267"/>
    </source>
</evidence>
<dbReference type="InterPro" id="IPR011335">
    <property type="entry name" value="Restrct_endonuc-II-like"/>
</dbReference>
<protein>
    <submittedName>
        <fullName evidence="3">Restriction endonuclease</fullName>
    </submittedName>
</protein>
<evidence type="ECO:0000259" key="2">
    <source>
        <dbReference type="Pfam" id="PF04471"/>
    </source>
</evidence>
<keyword evidence="3" id="KW-0378">Hydrolase</keyword>
<feature type="transmembrane region" description="Helical" evidence="1">
    <location>
        <begin position="42"/>
        <end position="63"/>
    </location>
</feature>
<keyword evidence="1" id="KW-1133">Transmembrane helix</keyword>
<dbReference type="Pfam" id="PF04471">
    <property type="entry name" value="Mrr_cat"/>
    <property type="match status" value="1"/>
</dbReference>
<name>A0ABW1WJ60_9BACL</name>
<dbReference type="PANTHER" id="PTHR30015:SF7">
    <property type="entry name" value="TYPE IV METHYL-DIRECTED RESTRICTION ENZYME ECOKMRR"/>
    <property type="match status" value="1"/>
</dbReference>
<dbReference type="InterPro" id="IPR011856">
    <property type="entry name" value="tRNA_endonuc-like_dom_sf"/>
</dbReference>
<gene>
    <name evidence="3" type="ORF">ACFP7A_14210</name>
</gene>
<organism evidence="3 4">
    <name type="scientific">Sporolactobacillus kofuensis</name>
    <dbReference type="NCBI Taxonomy" id="269672"/>
    <lineage>
        <taxon>Bacteria</taxon>
        <taxon>Bacillati</taxon>
        <taxon>Bacillota</taxon>
        <taxon>Bacilli</taxon>
        <taxon>Bacillales</taxon>
        <taxon>Sporolactobacillaceae</taxon>
        <taxon>Sporolactobacillus</taxon>
    </lineage>
</organism>
<dbReference type="RefSeq" id="WP_253077490.1">
    <property type="nucleotide sequence ID" value="NZ_JAMXWN010000029.1"/>
</dbReference>
<keyword evidence="1" id="KW-0812">Transmembrane</keyword>
<comment type="caution">
    <text evidence="3">The sequence shown here is derived from an EMBL/GenBank/DDBJ whole genome shotgun (WGS) entry which is preliminary data.</text>
</comment>
<accession>A0ABW1WJ60</accession>
<proteinExistence type="predicted"/>
<keyword evidence="4" id="KW-1185">Reference proteome</keyword>
<sequence>MRGRKSNAEQQAKLVVFFILIIGVLSVVDGLINWWIQLSVFVKGSLILSLSFVLYSTVTLINIRRQYRKQLEIEERKKRIIRAAEMKKIRQMRPREFEYFVADLFKALGFDAYVTKATGDGGKDIIVHKDEMTAIVECKRYKDKKISVNLIRQFHSVIIDQHSDKGYFVTTSTFTKEATRYAINKPIKLIDGEELVNYIQKIANQ</sequence>
<dbReference type="EMBL" id="JBHSTQ010000028">
    <property type="protein sequence ID" value="MFC6387717.1"/>
    <property type="molecule type" value="Genomic_DNA"/>
</dbReference>
<dbReference type="Gene3D" id="3.40.1350.10">
    <property type="match status" value="1"/>
</dbReference>
<keyword evidence="1" id="KW-0472">Membrane</keyword>
<dbReference type="Proteomes" id="UP001596267">
    <property type="component" value="Unassembled WGS sequence"/>
</dbReference>
<dbReference type="PANTHER" id="PTHR30015">
    <property type="entry name" value="MRR RESTRICTION SYSTEM PROTEIN"/>
    <property type="match status" value="1"/>
</dbReference>
<evidence type="ECO:0000256" key="1">
    <source>
        <dbReference type="SAM" id="Phobius"/>
    </source>
</evidence>